<gene>
    <name evidence="1" type="ORF">HNQ09_003680</name>
</gene>
<dbReference type="InterPro" id="IPR016031">
    <property type="entry name" value="Trp_RNA-bd_attenuator-like_dom"/>
</dbReference>
<dbReference type="AlphaFoldDB" id="A0A7W8LS31"/>
<dbReference type="Proteomes" id="UP000525389">
    <property type="component" value="Unassembled WGS sequence"/>
</dbReference>
<dbReference type="PANTHER" id="PTHR38074:SF1">
    <property type="entry name" value="ALTERED INHERITANCE OF MITOCHONDRIA PROTEIN 24, MITOCHONDRIAL"/>
    <property type="match status" value="1"/>
</dbReference>
<evidence type="ECO:0000313" key="1">
    <source>
        <dbReference type="EMBL" id="MBB5236212.1"/>
    </source>
</evidence>
<protein>
    <submittedName>
        <fullName evidence="1">Uncharacterized protein (AIM24 family)</fullName>
    </submittedName>
</protein>
<dbReference type="Gene3D" id="3.60.160.10">
    <property type="entry name" value="Mitochondrial biogenesis AIM24"/>
    <property type="match status" value="1"/>
</dbReference>
<dbReference type="SUPFAM" id="SSF51219">
    <property type="entry name" value="TRAP-like"/>
    <property type="match status" value="1"/>
</dbReference>
<dbReference type="RefSeq" id="WP_184031905.1">
    <property type="nucleotide sequence ID" value="NZ_JACHFN010000022.1"/>
</dbReference>
<comment type="caution">
    <text evidence="1">The sequence shown here is derived from an EMBL/GenBank/DDBJ whole genome shotgun (WGS) entry which is preliminary data.</text>
</comment>
<evidence type="ECO:0000313" key="2">
    <source>
        <dbReference type="Proteomes" id="UP000525389"/>
    </source>
</evidence>
<name>A0A7W8LS31_9DEIO</name>
<reference evidence="1 2" key="1">
    <citation type="submission" date="2020-08" db="EMBL/GenBank/DDBJ databases">
        <title>Genomic Encyclopedia of Type Strains, Phase IV (KMG-IV): sequencing the most valuable type-strain genomes for metagenomic binning, comparative biology and taxonomic classification.</title>
        <authorList>
            <person name="Goeker M."/>
        </authorList>
    </citation>
    <scope>NUCLEOTIDE SEQUENCE [LARGE SCALE GENOMIC DNA]</scope>
    <source>
        <strain evidence="1 2">DSM 101791</strain>
    </source>
</reference>
<dbReference type="InterPro" id="IPR036983">
    <property type="entry name" value="AIM24_sf"/>
</dbReference>
<dbReference type="Pfam" id="PF01987">
    <property type="entry name" value="AIM24"/>
    <property type="match status" value="1"/>
</dbReference>
<dbReference type="EMBL" id="JACHFN010000022">
    <property type="protein sequence ID" value="MBB5236212.1"/>
    <property type="molecule type" value="Genomic_DNA"/>
</dbReference>
<accession>A0A7W8LS31</accession>
<keyword evidence="2" id="KW-1185">Reference proteome</keyword>
<dbReference type="PANTHER" id="PTHR38074">
    <property type="entry name" value="ALTERED INHERITANCE OF MITOCHONDRIA PROTEIN 24, MITOCHONDRIAL"/>
    <property type="match status" value="1"/>
</dbReference>
<dbReference type="InterPro" id="IPR002838">
    <property type="entry name" value="AIM24"/>
</dbReference>
<sequence length="266" mass="27783">MDFQLHPEVIHSAQAQGARLDVIEFDPRPVERPLDGFHQPLTRPARWRQVAVHTGGGMAVLEPGALQYLRGDIEMQASSSGGAPGGGGLGGFLRGAVTAAATGEGLYKTVYRGAGVIYTEPTRLHLLLGELNGEDLIVDDGAFVACAGSITVGRHVNQGLSAMLGSGEGRVQPKLSGTGVFALQSPVLPAEFEILELRDETLKVDGNLVLAYTGGLAFSVEKSARGLLGSGRTGEGYIQVYRGTGRVWLTPTLPIHAPPPLAALGG</sequence>
<proteinExistence type="predicted"/>
<organism evidence="1 2">
    <name type="scientific">Deinococcus budaensis</name>
    <dbReference type="NCBI Taxonomy" id="1665626"/>
    <lineage>
        <taxon>Bacteria</taxon>
        <taxon>Thermotogati</taxon>
        <taxon>Deinococcota</taxon>
        <taxon>Deinococci</taxon>
        <taxon>Deinococcales</taxon>
        <taxon>Deinococcaceae</taxon>
        <taxon>Deinococcus</taxon>
    </lineage>
</organism>